<proteinExistence type="predicted"/>
<comment type="caution">
    <text evidence="1">The sequence shown here is derived from an EMBL/GenBank/DDBJ whole genome shotgun (WGS) entry which is preliminary data.</text>
</comment>
<protein>
    <submittedName>
        <fullName evidence="1">Uncharacterized protein</fullName>
    </submittedName>
</protein>
<sequence>MDVRSIGGPRVWILTMASRHGPKRYWDICKVVYKVIQDSDTRVGYMETILGLLDMGQPGFSPGGAKTEQGGQGP</sequence>
<reference evidence="1 2" key="1">
    <citation type="journal article" date="2021" name="Nat. Plants">
        <title>The Taxus genome provides insights into paclitaxel biosynthesis.</title>
        <authorList>
            <person name="Xiong X."/>
            <person name="Gou J."/>
            <person name="Liao Q."/>
            <person name="Li Y."/>
            <person name="Zhou Q."/>
            <person name="Bi G."/>
            <person name="Li C."/>
            <person name="Du R."/>
            <person name="Wang X."/>
            <person name="Sun T."/>
            <person name="Guo L."/>
            <person name="Liang H."/>
            <person name="Lu P."/>
            <person name="Wu Y."/>
            <person name="Zhang Z."/>
            <person name="Ro D.K."/>
            <person name="Shang Y."/>
            <person name="Huang S."/>
            <person name="Yan J."/>
        </authorList>
    </citation>
    <scope>NUCLEOTIDE SEQUENCE [LARGE SCALE GENOMIC DNA]</scope>
    <source>
        <strain evidence="1">Ta-2019</strain>
    </source>
</reference>
<keyword evidence="2" id="KW-1185">Reference proteome</keyword>
<dbReference type="EMBL" id="JAHRHJ020000006">
    <property type="protein sequence ID" value="KAH9310511.1"/>
    <property type="molecule type" value="Genomic_DNA"/>
</dbReference>
<dbReference type="Proteomes" id="UP000824469">
    <property type="component" value="Unassembled WGS sequence"/>
</dbReference>
<evidence type="ECO:0000313" key="2">
    <source>
        <dbReference type="Proteomes" id="UP000824469"/>
    </source>
</evidence>
<feature type="non-terminal residue" evidence="1">
    <location>
        <position position="74"/>
    </location>
</feature>
<dbReference type="AlphaFoldDB" id="A0AA38FTV7"/>
<name>A0AA38FTV7_TAXCH</name>
<gene>
    <name evidence="1" type="ORF">KI387_025546</name>
</gene>
<accession>A0AA38FTV7</accession>
<evidence type="ECO:0000313" key="1">
    <source>
        <dbReference type="EMBL" id="KAH9310511.1"/>
    </source>
</evidence>
<organism evidence="1 2">
    <name type="scientific">Taxus chinensis</name>
    <name type="common">Chinese yew</name>
    <name type="synonym">Taxus wallichiana var. chinensis</name>
    <dbReference type="NCBI Taxonomy" id="29808"/>
    <lineage>
        <taxon>Eukaryota</taxon>
        <taxon>Viridiplantae</taxon>
        <taxon>Streptophyta</taxon>
        <taxon>Embryophyta</taxon>
        <taxon>Tracheophyta</taxon>
        <taxon>Spermatophyta</taxon>
        <taxon>Pinopsida</taxon>
        <taxon>Pinidae</taxon>
        <taxon>Conifers II</taxon>
        <taxon>Cupressales</taxon>
        <taxon>Taxaceae</taxon>
        <taxon>Taxus</taxon>
    </lineage>
</organism>